<keyword evidence="8" id="KW-1015">Disulfide bond</keyword>
<keyword evidence="7 13" id="KW-0472">Membrane</keyword>
<dbReference type="SMART" id="SM00409">
    <property type="entry name" value="IG"/>
    <property type="match status" value="1"/>
</dbReference>
<dbReference type="CDD" id="cd05716">
    <property type="entry name" value="IgV_pIgR_like"/>
    <property type="match status" value="1"/>
</dbReference>
<gene>
    <name evidence="16" type="ORF">mRhiFer1_002446</name>
</gene>
<dbReference type="InterPro" id="IPR036179">
    <property type="entry name" value="Ig-like_dom_sf"/>
</dbReference>
<keyword evidence="9" id="KW-0675">Receptor</keyword>
<organism evidence="16 17">
    <name type="scientific">Rhinolophus ferrumequinum</name>
    <name type="common">Greater horseshoe bat</name>
    <dbReference type="NCBI Taxonomy" id="59479"/>
    <lineage>
        <taxon>Eukaryota</taxon>
        <taxon>Metazoa</taxon>
        <taxon>Chordata</taxon>
        <taxon>Craniata</taxon>
        <taxon>Vertebrata</taxon>
        <taxon>Euteleostomi</taxon>
        <taxon>Mammalia</taxon>
        <taxon>Eutheria</taxon>
        <taxon>Laurasiatheria</taxon>
        <taxon>Chiroptera</taxon>
        <taxon>Yinpterochiroptera</taxon>
        <taxon>Rhinolophoidea</taxon>
        <taxon>Rhinolophidae</taxon>
        <taxon>Rhinolophinae</taxon>
        <taxon>Rhinolophus</taxon>
    </lineage>
</organism>
<dbReference type="PANTHER" id="PTHR11860:SF101">
    <property type="entry name" value="CMRF35-LIKE MOLECULE 1"/>
    <property type="match status" value="1"/>
</dbReference>
<evidence type="ECO:0000256" key="10">
    <source>
        <dbReference type="ARBA" id="ARBA00023319"/>
    </source>
</evidence>
<dbReference type="InterPro" id="IPR003599">
    <property type="entry name" value="Ig_sub"/>
</dbReference>
<comment type="caution">
    <text evidence="16">The sequence shown here is derived from an EMBL/GenBank/DDBJ whole genome shotgun (WGS) entry which is preliminary data.</text>
</comment>
<evidence type="ECO:0000256" key="4">
    <source>
        <dbReference type="ARBA" id="ARBA00022729"/>
    </source>
</evidence>
<evidence type="ECO:0000313" key="17">
    <source>
        <dbReference type="Proteomes" id="UP000585614"/>
    </source>
</evidence>
<dbReference type="PROSITE" id="PS50835">
    <property type="entry name" value="IG_LIKE"/>
    <property type="match status" value="1"/>
</dbReference>
<dbReference type="InterPro" id="IPR013783">
    <property type="entry name" value="Ig-like_fold"/>
</dbReference>
<evidence type="ECO:0000256" key="1">
    <source>
        <dbReference type="ARBA" id="ARBA00004251"/>
    </source>
</evidence>
<feature type="chain" id="PRO_5029444017" evidence="14">
    <location>
        <begin position="18"/>
        <end position="240"/>
    </location>
</feature>
<comment type="subcellular location">
    <subcellularLocation>
        <location evidence="1">Cell membrane</location>
        <topology evidence="1">Single-pass type I membrane protein</topology>
    </subcellularLocation>
</comment>
<evidence type="ECO:0000256" key="3">
    <source>
        <dbReference type="ARBA" id="ARBA00022692"/>
    </source>
</evidence>
<dbReference type="FunFam" id="2.60.40.10:FF:000370">
    <property type="entry name" value="CMRF35-like molecule 1"/>
    <property type="match status" value="1"/>
</dbReference>
<keyword evidence="6 13" id="KW-1133">Transmembrane helix</keyword>
<comment type="similarity">
    <text evidence="11">Belongs to the CD300 family.</text>
</comment>
<dbReference type="AlphaFoldDB" id="A0A7J7TCE3"/>
<evidence type="ECO:0000256" key="14">
    <source>
        <dbReference type="SAM" id="SignalP"/>
    </source>
</evidence>
<evidence type="ECO:0000256" key="5">
    <source>
        <dbReference type="ARBA" id="ARBA00022859"/>
    </source>
</evidence>
<evidence type="ECO:0000313" key="16">
    <source>
        <dbReference type="EMBL" id="KAF6298222.1"/>
    </source>
</evidence>
<feature type="region of interest" description="Disordered" evidence="12">
    <location>
        <begin position="142"/>
        <end position="190"/>
    </location>
</feature>
<evidence type="ECO:0000256" key="6">
    <source>
        <dbReference type="ARBA" id="ARBA00022989"/>
    </source>
</evidence>
<evidence type="ECO:0000256" key="12">
    <source>
        <dbReference type="SAM" id="MobiDB-lite"/>
    </source>
</evidence>
<dbReference type="EMBL" id="JACAGC010000020">
    <property type="protein sequence ID" value="KAF6298222.1"/>
    <property type="molecule type" value="Genomic_DNA"/>
</dbReference>
<reference evidence="16 17" key="1">
    <citation type="journal article" date="2020" name="Nature">
        <title>Six reference-quality genomes reveal evolution of bat adaptations.</title>
        <authorList>
            <person name="Jebb D."/>
            <person name="Huang Z."/>
            <person name="Pippel M."/>
            <person name="Hughes G.M."/>
            <person name="Lavrichenko K."/>
            <person name="Devanna P."/>
            <person name="Winkler S."/>
            <person name="Jermiin L.S."/>
            <person name="Skirmuntt E.C."/>
            <person name="Katzourakis A."/>
            <person name="Burkitt-Gray L."/>
            <person name="Ray D.A."/>
            <person name="Sullivan K.A.M."/>
            <person name="Roscito J.G."/>
            <person name="Kirilenko B.M."/>
            <person name="Davalos L.M."/>
            <person name="Corthals A.P."/>
            <person name="Power M.L."/>
            <person name="Jones G."/>
            <person name="Ransome R.D."/>
            <person name="Dechmann D.K.N."/>
            <person name="Locatelli A.G."/>
            <person name="Puechmaille S.J."/>
            <person name="Fedrigo O."/>
            <person name="Jarvis E.D."/>
            <person name="Hiller M."/>
            <person name="Vernes S.C."/>
            <person name="Myers E.W."/>
            <person name="Teeling E.C."/>
        </authorList>
    </citation>
    <scope>NUCLEOTIDE SEQUENCE [LARGE SCALE GENOMIC DNA]</scope>
    <source>
        <strain evidence="16">MRhiFer1</strain>
        <tissue evidence="16">Lung</tissue>
    </source>
</reference>
<dbReference type="GO" id="GO:0002376">
    <property type="term" value="P:immune system process"/>
    <property type="evidence" value="ECO:0007669"/>
    <property type="project" value="UniProtKB-KW"/>
</dbReference>
<dbReference type="InterPro" id="IPR013106">
    <property type="entry name" value="Ig_V-set"/>
</dbReference>
<accession>A0A7J7TCE3</accession>
<evidence type="ECO:0000256" key="11">
    <source>
        <dbReference type="ARBA" id="ARBA00043958"/>
    </source>
</evidence>
<feature type="domain" description="Ig-like" evidence="15">
    <location>
        <begin position="5"/>
        <end position="112"/>
    </location>
</feature>
<protein>
    <submittedName>
        <fullName evidence="16">CD300c molecule</fullName>
    </submittedName>
</protein>
<evidence type="ECO:0000256" key="7">
    <source>
        <dbReference type="ARBA" id="ARBA00023136"/>
    </source>
</evidence>
<dbReference type="InterPro" id="IPR050671">
    <property type="entry name" value="CD300_family_receptors"/>
</dbReference>
<dbReference type="Proteomes" id="UP000585614">
    <property type="component" value="Unassembled WGS sequence"/>
</dbReference>
<evidence type="ECO:0000256" key="13">
    <source>
        <dbReference type="SAM" id="Phobius"/>
    </source>
</evidence>
<keyword evidence="2" id="KW-1003">Cell membrane</keyword>
<dbReference type="SUPFAM" id="SSF48726">
    <property type="entry name" value="Immunoglobulin"/>
    <property type="match status" value="1"/>
</dbReference>
<dbReference type="GO" id="GO:0005886">
    <property type="term" value="C:plasma membrane"/>
    <property type="evidence" value="ECO:0007669"/>
    <property type="project" value="UniProtKB-SubCell"/>
</dbReference>
<feature type="signal peptide" evidence="14">
    <location>
        <begin position="1"/>
        <end position="17"/>
    </location>
</feature>
<keyword evidence="4 14" id="KW-0732">Signal</keyword>
<dbReference type="InterPro" id="IPR007110">
    <property type="entry name" value="Ig-like_dom"/>
</dbReference>
<proteinExistence type="inferred from homology"/>
<evidence type="ECO:0000259" key="15">
    <source>
        <dbReference type="PROSITE" id="PS50835"/>
    </source>
</evidence>
<evidence type="ECO:0000256" key="9">
    <source>
        <dbReference type="ARBA" id="ARBA00023170"/>
    </source>
</evidence>
<name>A0A7J7TCE3_RHIFE</name>
<evidence type="ECO:0000256" key="2">
    <source>
        <dbReference type="ARBA" id="ARBA00022475"/>
    </source>
</evidence>
<dbReference type="Pfam" id="PF07686">
    <property type="entry name" value="V-set"/>
    <property type="match status" value="1"/>
</dbReference>
<keyword evidence="3 13" id="KW-0812">Transmembrane</keyword>
<keyword evidence="5" id="KW-0391">Immunity</keyword>
<dbReference type="GO" id="GO:0004888">
    <property type="term" value="F:transmembrane signaling receptor activity"/>
    <property type="evidence" value="ECO:0007669"/>
    <property type="project" value="TreeGrafter"/>
</dbReference>
<feature type="transmembrane region" description="Helical" evidence="13">
    <location>
        <begin position="200"/>
        <end position="221"/>
    </location>
</feature>
<dbReference type="Gene3D" id="2.60.40.10">
    <property type="entry name" value="Immunoglobulins"/>
    <property type="match status" value="1"/>
</dbReference>
<evidence type="ECO:0000256" key="8">
    <source>
        <dbReference type="ARBA" id="ARBA00023157"/>
    </source>
</evidence>
<sequence length="240" mass="26972">MWLPPALLLLSLPGCFSIRGPASVRGREQGSLTVQCRYDPKWKNYVKWWCKGAVWSSCQILVKTTESEWEKDRVSIRDNQRSHIFTVTMKELRRDDADTYWCGIERSGVDLAVQVVVIIDPEGTVVTSSENLLSRTIANSHGGLSSGSNVSPTEIPSPKVFTSNLGPPSSLPVTTWPSMTRQETPDPSQHPRSFLSNVRFLLLVFLELPLLLSMVSAVLWVNRPQKSSGRRCNQPDYEKQ</sequence>
<keyword evidence="10" id="KW-0393">Immunoglobulin domain</keyword>
<dbReference type="PANTHER" id="PTHR11860">
    <property type="entry name" value="POLYMERIC-IMMUNOGLOBULIN RECEPTOR"/>
    <property type="match status" value="1"/>
</dbReference>